<sequence>MSAISWKTKALKQMRKLPSQSGAAIRAAVSSELVDLSGARNVKKLINHAHGYRLRVGNYRVFFDFNVAIHIVSIEEVRKRNEQTY</sequence>
<evidence type="ECO:0000256" key="1">
    <source>
        <dbReference type="ARBA" id="ARBA00022649"/>
    </source>
</evidence>
<dbReference type="RefSeq" id="WP_301803649.1">
    <property type="nucleotide sequence ID" value="NZ_JAUJZH010000002.1"/>
</dbReference>
<comment type="caution">
    <text evidence="2">The sequence shown here is derived from an EMBL/GenBank/DDBJ whole genome shotgun (WGS) entry which is preliminary data.</text>
</comment>
<dbReference type="EMBL" id="JAUKVY010000002">
    <property type="protein sequence ID" value="MDO1531279.1"/>
    <property type="molecule type" value="Genomic_DNA"/>
</dbReference>
<dbReference type="InterPro" id="IPR052747">
    <property type="entry name" value="TA_system_RelE_toxin"/>
</dbReference>
<dbReference type="Proteomes" id="UP001169027">
    <property type="component" value="Unassembled WGS sequence"/>
</dbReference>
<dbReference type="SUPFAM" id="SSF143011">
    <property type="entry name" value="RelE-like"/>
    <property type="match status" value="1"/>
</dbReference>
<keyword evidence="3" id="KW-1185">Reference proteome</keyword>
<name>A0ABT8RXA5_9BURK</name>
<dbReference type="Pfam" id="PF05016">
    <property type="entry name" value="ParE_toxin"/>
    <property type="match status" value="1"/>
</dbReference>
<dbReference type="InterPro" id="IPR035093">
    <property type="entry name" value="RelE/ParE_toxin_dom_sf"/>
</dbReference>
<dbReference type="PANTHER" id="PTHR38813:SF1">
    <property type="entry name" value="TOXIN RELE1-RELATED"/>
    <property type="match status" value="1"/>
</dbReference>
<evidence type="ECO:0000313" key="3">
    <source>
        <dbReference type="Proteomes" id="UP001169027"/>
    </source>
</evidence>
<proteinExistence type="predicted"/>
<keyword evidence="1" id="KW-1277">Toxin-antitoxin system</keyword>
<reference evidence="2" key="1">
    <citation type="submission" date="2023-06" db="EMBL/GenBank/DDBJ databases">
        <authorList>
            <person name="Jiang Y."/>
            <person name="Liu Q."/>
        </authorList>
    </citation>
    <scope>NUCLEOTIDE SEQUENCE</scope>
    <source>
        <strain evidence="2">CGMCC 1.12090</strain>
    </source>
</reference>
<organism evidence="2 3">
    <name type="scientific">Variovorax ginsengisoli</name>
    <dbReference type="NCBI Taxonomy" id="363844"/>
    <lineage>
        <taxon>Bacteria</taxon>
        <taxon>Pseudomonadati</taxon>
        <taxon>Pseudomonadota</taxon>
        <taxon>Betaproteobacteria</taxon>
        <taxon>Burkholderiales</taxon>
        <taxon>Comamonadaceae</taxon>
        <taxon>Variovorax</taxon>
    </lineage>
</organism>
<gene>
    <name evidence="2" type="ORF">Q2T77_03180</name>
</gene>
<dbReference type="InterPro" id="IPR007712">
    <property type="entry name" value="RelE/ParE_toxin"/>
</dbReference>
<evidence type="ECO:0000313" key="2">
    <source>
        <dbReference type="EMBL" id="MDO1531279.1"/>
    </source>
</evidence>
<accession>A0ABT8RXA5</accession>
<dbReference type="Gene3D" id="3.30.2310.20">
    <property type="entry name" value="RelE-like"/>
    <property type="match status" value="1"/>
</dbReference>
<dbReference type="PANTHER" id="PTHR38813">
    <property type="match status" value="1"/>
</dbReference>
<protein>
    <submittedName>
        <fullName evidence="2">Type II toxin-antitoxin system RelE/ParE family toxin</fullName>
    </submittedName>
</protein>